<proteinExistence type="predicted"/>
<sequence length="123" mass="14407">MKSEKVQLKFQLEFGQPVHSRATPAKMKRPLSLPFVILRGRNLIRGIFLRFLCGGHLWFFMAQILSRLMRDERDGEKKERRIIVINSPSIHIFASRRQHSPGLNRSIHKEISPEKSSFKNCPR</sequence>
<protein>
    <submittedName>
        <fullName evidence="3">Uncharacterized protein</fullName>
    </submittedName>
</protein>
<reference evidence="3 4" key="1">
    <citation type="submission" date="2021-06" db="EMBL/GenBank/DDBJ databases">
        <title>Caerostris darwini draft genome.</title>
        <authorList>
            <person name="Kono N."/>
            <person name="Arakawa K."/>
        </authorList>
    </citation>
    <scope>NUCLEOTIDE SEQUENCE [LARGE SCALE GENOMIC DNA]</scope>
</reference>
<feature type="transmembrane region" description="Helical" evidence="2">
    <location>
        <begin position="47"/>
        <end position="65"/>
    </location>
</feature>
<evidence type="ECO:0000313" key="4">
    <source>
        <dbReference type="Proteomes" id="UP001054837"/>
    </source>
</evidence>
<evidence type="ECO:0000256" key="2">
    <source>
        <dbReference type="SAM" id="Phobius"/>
    </source>
</evidence>
<accession>A0AAV4RBC5</accession>
<evidence type="ECO:0000313" key="3">
    <source>
        <dbReference type="EMBL" id="GIY19005.1"/>
    </source>
</evidence>
<keyword evidence="2" id="KW-0472">Membrane</keyword>
<keyword evidence="4" id="KW-1185">Reference proteome</keyword>
<feature type="compositionally biased region" description="Basic and acidic residues" evidence="1">
    <location>
        <begin position="107"/>
        <end position="117"/>
    </location>
</feature>
<evidence type="ECO:0000256" key="1">
    <source>
        <dbReference type="SAM" id="MobiDB-lite"/>
    </source>
</evidence>
<gene>
    <name evidence="3" type="ORF">CDAR_556831</name>
</gene>
<feature type="region of interest" description="Disordered" evidence="1">
    <location>
        <begin position="97"/>
        <end position="123"/>
    </location>
</feature>
<keyword evidence="2" id="KW-1133">Transmembrane helix</keyword>
<dbReference type="EMBL" id="BPLQ01005998">
    <property type="protein sequence ID" value="GIY19005.1"/>
    <property type="molecule type" value="Genomic_DNA"/>
</dbReference>
<name>A0AAV4RBC5_9ARAC</name>
<keyword evidence="2" id="KW-0812">Transmembrane</keyword>
<dbReference type="Proteomes" id="UP001054837">
    <property type="component" value="Unassembled WGS sequence"/>
</dbReference>
<organism evidence="3 4">
    <name type="scientific">Caerostris darwini</name>
    <dbReference type="NCBI Taxonomy" id="1538125"/>
    <lineage>
        <taxon>Eukaryota</taxon>
        <taxon>Metazoa</taxon>
        <taxon>Ecdysozoa</taxon>
        <taxon>Arthropoda</taxon>
        <taxon>Chelicerata</taxon>
        <taxon>Arachnida</taxon>
        <taxon>Araneae</taxon>
        <taxon>Araneomorphae</taxon>
        <taxon>Entelegynae</taxon>
        <taxon>Araneoidea</taxon>
        <taxon>Araneidae</taxon>
        <taxon>Caerostris</taxon>
    </lineage>
</organism>
<dbReference type="AlphaFoldDB" id="A0AAV4RBC5"/>
<comment type="caution">
    <text evidence="3">The sequence shown here is derived from an EMBL/GenBank/DDBJ whole genome shotgun (WGS) entry which is preliminary data.</text>
</comment>